<protein>
    <submittedName>
        <fullName evidence="3">Uncharacterized protein</fullName>
    </submittedName>
</protein>
<feature type="region of interest" description="Disordered" evidence="2">
    <location>
        <begin position="1"/>
        <end position="109"/>
    </location>
</feature>
<dbReference type="KEGG" id="tet:TTHERM_00443000"/>
<evidence type="ECO:0000256" key="1">
    <source>
        <dbReference type="SAM" id="Coils"/>
    </source>
</evidence>
<dbReference type="AlphaFoldDB" id="I7M6N8"/>
<feature type="compositionally biased region" description="Low complexity" evidence="2">
    <location>
        <begin position="366"/>
        <end position="378"/>
    </location>
</feature>
<feature type="compositionally biased region" description="Polar residues" evidence="2">
    <location>
        <begin position="1"/>
        <end position="10"/>
    </location>
</feature>
<reference evidence="4" key="1">
    <citation type="journal article" date="2006" name="PLoS Biol.">
        <title>Macronuclear genome sequence of the ciliate Tetrahymena thermophila, a model eukaryote.</title>
        <authorList>
            <person name="Eisen J.A."/>
            <person name="Coyne R.S."/>
            <person name="Wu M."/>
            <person name="Wu D."/>
            <person name="Thiagarajan M."/>
            <person name="Wortman J.R."/>
            <person name="Badger J.H."/>
            <person name="Ren Q."/>
            <person name="Amedeo P."/>
            <person name="Jones K.M."/>
            <person name="Tallon L.J."/>
            <person name="Delcher A.L."/>
            <person name="Salzberg S.L."/>
            <person name="Silva J.C."/>
            <person name="Haas B.J."/>
            <person name="Majoros W.H."/>
            <person name="Farzad M."/>
            <person name="Carlton J.M."/>
            <person name="Smith R.K. Jr."/>
            <person name="Garg J."/>
            <person name="Pearlman R.E."/>
            <person name="Karrer K.M."/>
            <person name="Sun L."/>
            <person name="Manning G."/>
            <person name="Elde N.C."/>
            <person name="Turkewitz A.P."/>
            <person name="Asai D.J."/>
            <person name="Wilkes D.E."/>
            <person name="Wang Y."/>
            <person name="Cai H."/>
            <person name="Collins K."/>
            <person name="Stewart B.A."/>
            <person name="Lee S.R."/>
            <person name="Wilamowska K."/>
            <person name="Weinberg Z."/>
            <person name="Ruzzo W.L."/>
            <person name="Wloga D."/>
            <person name="Gaertig J."/>
            <person name="Frankel J."/>
            <person name="Tsao C.-C."/>
            <person name="Gorovsky M.A."/>
            <person name="Keeling P.J."/>
            <person name="Waller R.F."/>
            <person name="Patron N.J."/>
            <person name="Cherry J.M."/>
            <person name="Stover N.A."/>
            <person name="Krieger C.J."/>
            <person name="del Toro C."/>
            <person name="Ryder H.F."/>
            <person name="Williamson S.C."/>
            <person name="Barbeau R.A."/>
            <person name="Hamilton E.P."/>
            <person name="Orias E."/>
        </authorList>
    </citation>
    <scope>NUCLEOTIDE SEQUENCE [LARGE SCALE GENOMIC DNA]</scope>
    <source>
        <strain evidence="4">SB210</strain>
    </source>
</reference>
<feature type="compositionally biased region" description="Low complexity" evidence="2">
    <location>
        <begin position="11"/>
        <end position="29"/>
    </location>
</feature>
<keyword evidence="1" id="KW-0175">Coiled coil</keyword>
<dbReference type="Proteomes" id="UP000009168">
    <property type="component" value="Unassembled WGS sequence"/>
</dbReference>
<keyword evidence="4" id="KW-1185">Reference proteome</keyword>
<evidence type="ECO:0000313" key="4">
    <source>
        <dbReference type="Proteomes" id="UP000009168"/>
    </source>
</evidence>
<name>I7M6N8_TETTS</name>
<feature type="region of interest" description="Disordered" evidence="2">
    <location>
        <begin position="870"/>
        <end position="910"/>
    </location>
</feature>
<proteinExistence type="predicted"/>
<feature type="compositionally biased region" description="Low complexity" evidence="2">
    <location>
        <begin position="47"/>
        <end position="68"/>
    </location>
</feature>
<dbReference type="HOGENOM" id="CLU_309178_0_0_1"/>
<feature type="compositionally biased region" description="Acidic residues" evidence="2">
    <location>
        <begin position="383"/>
        <end position="393"/>
    </location>
</feature>
<accession>I7M6N8</accession>
<dbReference type="EMBL" id="GG662665">
    <property type="protein sequence ID" value="EAR85550.1"/>
    <property type="molecule type" value="Genomic_DNA"/>
</dbReference>
<dbReference type="RefSeq" id="XP_001033213.1">
    <property type="nucleotide sequence ID" value="XM_001033213.1"/>
</dbReference>
<evidence type="ECO:0000256" key="2">
    <source>
        <dbReference type="SAM" id="MobiDB-lite"/>
    </source>
</evidence>
<feature type="region of interest" description="Disordered" evidence="2">
    <location>
        <begin position="796"/>
        <end position="829"/>
    </location>
</feature>
<feature type="region of interest" description="Disordered" evidence="2">
    <location>
        <begin position="577"/>
        <end position="602"/>
    </location>
</feature>
<feature type="region of interest" description="Disordered" evidence="2">
    <location>
        <begin position="348"/>
        <end position="393"/>
    </location>
</feature>
<dbReference type="eggNOG" id="ENOG502SU6K">
    <property type="taxonomic scope" value="Eukaryota"/>
</dbReference>
<gene>
    <name evidence="3" type="ORF">TTHERM_00443000</name>
</gene>
<feature type="compositionally biased region" description="Basic and acidic residues" evidence="2">
    <location>
        <begin position="75"/>
        <end position="95"/>
    </location>
</feature>
<feature type="compositionally biased region" description="Low complexity" evidence="2">
    <location>
        <begin position="877"/>
        <end position="910"/>
    </location>
</feature>
<evidence type="ECO:0000313" key="3">
    <source>
        <dbReference type="EMBL" id="EAR85550.1"/>
    </source>
</evidence>
<dbReference type="InParanoid" id="I7M6N8"/>
<sequence>MKKSANQSTYSSNKSLQNSKQQNNLNSKKPQISEFQKHDYLIDEKPNNSQQNSVLNSLKPSNNSSNHNGGQDLELLIKGKKQQDDFESKDKRQNSQKEINSYTQDHFYDRKMSINNTNKNQDQNNKMQKINQGRSSKIYKLSLEQRQLFANFRMKRDLWIRDLQEVFNKIYENFVNTLRIMKENQTNNITKEEKLKFRKHLRNQMKEIKKIAESLSDKNDDFINLYDNLPVTHYYKSNIMEMYKLLSTLLKLQMDNKQLDKIKFQKKYENKCSEPLIQEIKRSYRRVQRLKAGNRLGQVISDELEDPQIAAMISSHQKKDDSIADKPQSQLISKQIIVSVEVPGSSIISNKQQSPTKVQQIEKSKNNLNKSQKNYNSKQEIPENNDQESEDDYDPYSLEQEIDKKYLDENQNVNIDQAIKEFNKKKQDLQQMIQKFVEKVDEKDFNFNEKYLNFKEYFSKRNELIGMYLGDHQLNKFIDENEKRARQPNQSNEGDFLDDDEYQNLYKDLDPNNFQIDDRNIEALQRIIKINEEIRKNLIEEEHANKVKILDQMNVEQNQQFWTSVFEKRSAGNQLNTHSGGFFNKKQQNSKTFRQDNLQSSQSENQLLINKTSQKFNQFDKEDELKSNRDIKKQQMKLYHDYIHRNVNYNVHPSNPNLKPILTGKYDPDKIKFTRVSENQPINMVSSMSTVEKESQNKKLSIVNKTPYTNKNGDEFQKTFYQSTFYSSGSLPPASKIQNDMLIKYPQMDKDSQSQFIIPKFRGQKLTYEEEMKLISKQTRKDNPLYLNKFNARNYQNRIAPMSQKNARSYSKDSPNNQKKFMSHTNQDFSKKQLNLNEKLKDQFDPGFSISNQKYSGQVKMSPPFQIDQQVQQPTENSQNNYTQNKNKTTTQQNDENQNENRQQSQDSRQNFFTKKDYYKDEISQVFRVSQKDLLFKINGPFWKNQMNLNHLQQ</sequence>
<dbReference type="OrthoDB" id="299335at2759"/>
<feature type="coiled-coil region" evidence="1">
    <location>
        <begin position="412"/>
        <end position="439"/>
    </location>
</feature>
<dbReference type="GeneID" id="7828954"/>
<feature type="compositionally biased region" description="Polar residues" evidence="2">
    <location>
        <begin position="348"/>
        <end position="359"/>
    </location>
</feature>
<feature type="compositionally biased region" description="Basic and acidic residues" evidence="2">
    <location>
        <begin position="35"/>
        <end position="46"/>
    </location>
</feature>
<organism evidence="3 4">
    <name type="scientific">Tetrahymena thermophila (strain SB210)</name>
    <dbReference type="NCBI Taxonomy" id="312017"/>
    <lineage>
        <taxon>Eukaryota</taxon>
        <taxon>Sar</taxon>
        <taxon>Alveolata</taxon>
        <taxon>Ciliophora</taxon>
        <taxon>Intramacronucleata</taxon>
        <taxon>Oligohymenophorea</taxon>
        <taxon>Hymenostomatida</taxon>
        <taxon>Tetrahymenina</taxon>
        <taxon>Tetrahymenidae</taxon>
        <taxon>Tetrahymena</taxon>
    </lineage>
</organism>